<dbReference type="SUPFAM" id="SSF56112">
    <property type="entry name" value="Protein kinase-like (PK-like)"/>
    <property type="match status" value="1"/>
</dbReference>
<accession>D3BVN9</accession>
<evidence type="ECO:0000313" key="2">
    <source>
        <dbReference type="Proteomes" id="UP000001396"/>
    </source>
</evidence>
<dbReference type="InParanoid" id="D3BVN9"/>
<dbReference type="Proteomes" id="UP000001396">
    <property type="component" value="Unassembled WGS sequence"/>
</dbReference>
<name>D3BVN9_HETP5</name>
<keyword evidence="2" id="KW-1185">Reference proteome</keyword>
<dbReference type="InterPro" id="IPR011009">
    <property type="entry name" value="Kinase-like_dom_sf"/>
</dbReference>
<dbReference type="GeneID" id="31355574"/>
<organism evidence="1 2">
    <name type="scientific">Heterostelium pallidum (strain ATCC 26659 / Pp 5 / PN500)</name>
    <name type="common">Cellular slime mold</name>
    <name type="synonym">Polysphondylium pallidum</name>
    <dbReference type="NCBI Taxonomy" id="670386"/>
    <lineage>
        <taxon>Eukaryota</taxon>
        <taxon>Amoebozoa</taxon>
        <taxon>Evosea</taxon>
        <taxon>Eumycetozoa</taxon>
        <taxon>Dictyostelia</taxon>
        <taxon>Acytosteliales</taxon>
        <taxon>Acytosteliaceae</taxon>
        <taxon>Heterostelium</taxon>
    </lineage>
</organism>
<evidence type="ECO:0000313" key="1">
    <source>
        <dbReference type="EMBL" id="EFA74542.1"/>
    </source>
</evidence>
<dbReference type="RefSeq" id="XP_020426676.1">
    <property type="nucleotide sequence ID" value="XM_020571087.1"/>
</dbReference>
<dbReference type="AlphaFoldDB" id="D3BVN9"/>
<comment type="caution">
    <text evidence="1">The sequence shown here is derived from an EMBL/GenBank/DDBJ whole genome shotgun (WGS) entry which is preliminary data.</text>
</comment>
<dbReference type="Gene3D" id="1.10.510.10">
    <property type="entry name" value="Transferase(Phosphotransferase) domain 1"/>
    <property type="match status" value="1"/>
</dbReference>
<sequence length="134" mass="15489">MYNALNEIKALELLKGNPRFVQLVDYHHDKDNQIFHIITEYCDDGDLAQKYQHLSDQNHCTLILGDFGYCKFIDETPVSEYQDTIEYILETSLRDLHLKINNQEISEPTICKINPNTLINATRGTITAILFENA</sequence>
<evidence type="ECO:0008006" key="3">
    <source>
        <dbReference type="Google" id="ProtNLM"/>
    </source>
</evidence>
<dbReference type="EMBL" id="ADBJ01000063">
    <property type="protein sequence ID" value="EFA74542.1"/>
    <property type="molecule type" value="Genomic_DNA"/>
</dbReference>
<protein>
    <recommendedName>
        <fullName evidence="3">Protein kinase domain-containing protein</fullName>
    </recommendedName>
</protein>
<dbReference type="Gene3D" id="3.30.200.20">
    <property type="entry name" value="Phosphorylase Kinase, domain 1"/>
    <property type="match status" value="1"/>
</dbReference>
<proteinExistence type="predicted"/>
<gene>
    <name evidence="1" type="ORF">PPL_00040</name>
</gene>
<reference evidence="1 2" key="1">
    <citation type="journal article" date="2011" name="Genome Res.">
        <title>Phylogeny-wide analysis of social amoeba genomes highlights ancient origins for complex intercellular communication.</title>
        <authorList>
            <person name="Heidel A.J."/>
            <person name="Lawal H.M."/>
            <person name="Felder M."/>
            <person name="Schilde C."/>
            <person name="Helps N.R."/>
            <person name="Tunggal B."/>
            <person name="Rivero F."/>
            <person name="John U."/>
            <person name="Schleicher M."/>
            <person name="Eichinger L."/>
            <person name="Platzer M."/>
            <person name="Noegel A.A."/>
            <person name="Schaap P."/>
            <person name="Gloeckner G."/>
        </authorList>
    </citation>
    <scope>NUCLEOTIDE SEQUENCE [LARGE SCALE GENOMIC DNA]</scope>
    <source>
        <strain evidence="2">ATCC 26659 / Pp 5 / PN500</strain>
    </source>
</reference>